<protein>
    <submittedName>
        <fullName evidence="2">Uncharacterized protein</fullName>
    </submittedName>
</protein>
<name>A0A8H7PTG7_MORIS</name>
<dbReference type="EMBL" id="JAEPQZ010000007">
    <property type="protein sequence ID" value="KAG2179224.1"/>
    <property type="molecule type" value="Genomic_DNA"/>
</dbReference>
<dbReference type="Proteomes" id="UP000654370">
    <property type="component" value="Unassembled WGS sequence"/>
</dbReference>
<evidence type="ECO:0000313" key="2">
    <source>
        <dbReference type="EMBL" id="KAG2179224.1"/>
    </source>
</evidence>
<dbReference type="AlphaFoldDB" id="A0A8H7PTG7"/>
<feature type="region of interest" description="Disordered" evidence="1">
    <location>
        <begin position="1"/>
        <end position="57"/>
    </location>
</feature>
<sequence length="86" mass="9491">MNSANNKPHSAQQDQVRAITIDTGVSPDYDHSRHRRQSSEHDLPGHDQLGKSPDYKNSNRVFFTHHSTCSCRGSGVGCDCAMSCDC</sequence>
<evidence type="ECO:0000256" key="1">
    <source>
        <dbReference type="SAM" id="MobiDB-lite"/>
    </source>
</evidence>
<keyword evidence="3" id="KW-1185">Reference proteome</keyword>
<dbReference type="OrthoDB" id="2328643at2759"/>
<evidence type="ECO:0000313" key="3">
    <source>
        <dbReference type="Proteomes" id="UP000654370"/>
    </source>
</evidence>
<organism evidence="2 3">
    <name type="scientific">Mortierella isabellina</name>
    <name type="common">Filamentous fungus</name>
    <name type="synonym">Umbelopsis isabellina</name>
    <dbReference type="NCBI Taxonomy" id="91625"/>
    <lineage>
        <taxon>Eukaryota</taxon>
        <taxon>Fungi</taxon>
        <taxon>Fungi incertae sedis</taxon>
        <taxon>Mucoromycota</taxon>
        <taxon>Mucoromycotina</taxon>
        <taxon>Umbelopsidomycetes</taxon>
        <taxon>Umbelopsidales</taxon>
        <taxon>Umbelopsidaceae</taxon>
        <taxon>Umbelopsis</taxon>
    </lineage>
</organism>
<comment type="caution">
    <text evidence="2">The sequence shown here is derived from an EMBL/GenBank/DDBJ whole genome shotgun (WGS) entry which is preliminary data.</text>
</comment>
<proteinExistence type="predicted"/>
<accession>A0A8H7PTG7</accession>
<feature type="compositionally biased region" description="Basic and acidic residues" evidence="1">
    <location>
        <begin position="37"/>
        <end position="49"/>
    </location>
</feature>
<feature type="compositionally biased region" description="Polar residues" evidence="1">
    <location>
        <begin position="1"/>
        <end position="15"/>
    </location>
</feature>
<gene>
    <name evidence="2" type="ORF">INT43_002074</name>
</gene>
<reference evidence="2" key="1">
    <citation type="submission" date="2020-12" db="EMBL/GenBank/DDBJ databases">
        <title>Metabolic potential, ecology and presence of endohyphal bacteria is reflected in genomic diversity of Mucoromycotina.</title>
        <authorList>
            <person name="Muszewska A."/>
            <person name="Okrasinska A."/>
            <person name="Steczkiewicz K."/>
            <person name="Drgas O."/>
            <person name="Orlowska M."/>
            <person name="Perlinska-Lenart U."/>
            <person name="Aleksandrzak-Piekarczyk T."/>
            <person name="Szatraj K."/>
            <person name="Zielenkiewicz U."/>
            <person name="Pilsyk S."/>
            <person name="Malc E."/>
            <person name="Mieczkowski P."/>
            <person name="Kruszewska J.S."/>
            <person name="Biernat P."/>
            <person name="Pawlowska J."/>
        </authorList>
    </citation>
    <scope>NUCLEOTIDE SEQUENCE</scope>
    <source>
        <strain evidence="2">WA0000067209</strain>
    </source>
</reference>